<protein>
    <recommendedName>
        <fullName evidence="1">Thioredoxin domain-containing protein</fullName>
    </recommendedName>
</protein>
<dbReference type="EMBL" id="CP012332">
    <property type="protein sequence ID" value="AKU91407.1"/>
    <property type="molecule type" value="Genomic_DNA"/>
</dbReference>
<dbReference type="PANTHER" id="PTHR42852">
    <property type="entry name" value="THIOL:DISULFIDE INTERCHANGE PROTEIN DSBE"/>
    <property type="match status" value="1"/>
</dbReference>
<evidence type="ECO:0000259" key="1">
    <source>
        <dbReference type="PROSITE" id="PS51352"/>
    </source>
</evidence>
<sequence>MAMKLRSPMPDLSGATDWIHGGPIDPAQLKGHVTLVHFWAVSCGICKPHLPTLNEWKQAYEDKGVRFVSIHMPRQEADTNVADVRAAVDQYAIAHTTAVDNTHAITDAFENEYVPAYYVFDKEGQLRLYMSGEKVLPMVQQTLDRLLAAE</sequence>
<accession>A0A0K1PD30</accession>
<dbReference type="PROSITE" id="PS51352">
    <property type="entry name" value="THIOREDOXIN_2"/>
    <property type="match status" value="1"/>
</dbReference>
<dbReference type="Pfam" id="PF08534">
    <property type="entry name" value="Redoxin"/>
    <property type="match status" value="1"/>
</dbReference>
<dbReference type="Gene3D" id="3.40.30.10">
    <property type="entry name" value="Glutaredoxin"/>
    <property type="match status" value="1"/>
</dbReference>
<dbReference type="AlphaFoldDB" id="A0A0K1PD30"/>
<dbReference type="RefSeq" id="WP_205624788.1">
    <property type="nucleotide sequence ID" value="NZ_CP012332.1"/>
</dbReference>
<dbReference type="PATRIC" id="fig|1391653.3.peg.1881"/>
<dbReference type="InterPro" id="IPR013766">
    <property type="entry name" value="Thioredoxin_domain"/>
</dbReference>
<dbReference type="SUPFAM" id="SSF52833">
    <property type="entry name" value="Thioredoxin-like"/>
    <property type="match status" value="1"/>
</dbReference>
<dbReference type="InterPro" id="IPR036249">
    <property type="entry name" value="Thioredoxin-like_sf"/>
</dbReference>
<name>A0A0K1PD30_9BACT</name>
<organism evidence="2 3">
    <name type="scientific">Vulgatibacter incomptus</name>
    <dbReference type="NCBI Taxonomy" id="1391653"/>
    <lineage>
        <taxon>Bacteria</taxon>
        <taxon>Pseudomonadati</taxon>
        <taxon>Myxococcota</taxon>
        <taxon>Myxococcia</taxon>
        <taxon>Myxococcales</taxon>
        <taxon>Cystobacterineae</taxon>
        <taxon>Vulgatibacteraceae</taxon>
        <taxon>Vulgatibacter</taxon>
    </lineage>
</organism>
<dbReference type="InterPro" id="IPR013740">
    <property type="entry name" value="Redoxin"/>
</dbReference>
<reference evidence="2 3" key="1">
    <citation type="submission" date="2015-08" db="EMBL/GenBank/DDBJ databases">
        <authorList>
            <person name="Babu N.S."/>
            <person name="Beckwith C.J."/>
            <person name="Beseler K.G."/>
            <person name="Brison A."/>
            <person name="Carone J.V."/>
            <person name="Caskin T.P."/>
            <person name="Diamond M."/>
            <person name="Durham M.E."/>
            <person name="Foxe J.M."/>
            <person name="Go M."/>
            <person name="Henderson B.A."/>
            <person name="Jones I.B."/>
            <person name="McGettigan J.A."/>
            <person name="Micheletti S.J."/>
            <person name="Nasrallah M.E."/>
            <person name="Ortiz D."/>
            <person name="Piller C.R."/>
            <person name="Privatt S.R."/>
            <person name="Schneider S.L."/>
            <person name="Sharp S."/>
            <person name="Smith T.C."/>
            <person name="Stanton J.D."/>
            <person name="Ullery H.E."/>
            <person name="Wilson R.J."/>
            <person name="Serrano M.G."/>
            <person name="Buck G."/>
            <person name="Lee V."/>
            <person name="Wang Y."/>
            <person name="Carvalho R."/>
            <person name="Voegtly L."/>
            <person name="Shi R."/>
            <person name="Duckworth R."/>
            <person name="Johnson A."/>
            <person name="Loviza R."/>
            <person name="Walstead R."/>
            <person name="Shah Z."/>
            <person name="Kiflezghi M."/>
            <person name="Wade K."/>
            <person name="Ball S.L."/>
            <person name="Bradley K.W."/>
            <person name="Asai D.J."/>
            <person name="Bowman C.A."/>
            <person name="Russell D.A."/>
            <person name="Pope W.H."/>
            <person name="Jacobs-Sera D."/>
            <person name="Hendrix R.W."/>
            <person name="Hatfull G.F."/>
        </authorList>
    </citation>
    <scope>NUCLEOTIDE SEQUENCE [LARGE SCALE GENOMIC DNA]</scope>
    <source>
        <strain evidence="2 3">DSM 27710</strain>
    </source>
</reference>
<keyword evidence="3" id="KW-1185">Reference proteome</keyword>
<dbReference type="STRING" id="1391653.AKJ08_1794"/>
<dbReference type="GO" id="GO:0016491">
    <property type="term" value="F:oxidoreductase activity"/>
    <property type="evidence" value="ECO:0007669"/>
    <property type="project" value="InterPro"/>
</dbReference>
<dbReference type="CDD" id="cd02966">
    <property type="entry name" value="TlpA_like_family"/>
    <property type="match status" value="1"/>
</dbReference>
<dbReference type="Proteomes" id="UP000055590">
    <property type="component" value="Chromosome"/>
</dbReference>
<dbReference type="PANTHER" id="PTHR42852:SF12">
    <property type="entry name" value="THIOL-DISULFIDE OXIDOREDUCTASE YKUV"/>
    <property type="match status" value="1"/>
</dbReference>
<evidence type="ECO:0000313" key="3">
    <source>
        <dbReference type="Proteomes" id="UP000055590"/>
    </source>
</evidence>
<proteinExistence type="predicted"/>
<dbReference type="KEGG" id="vin:AKJ08_1794"/>
<evidence type="ECO:0000313" key="2">
    <source>
        <dbReference type="EMBL" id="AKU91407.1"/>
    </source>
</evidence>
<dbReference type="InterPro" id="IPR050553">
    <property type="entry name" value="Thioredoxin_ResA/DsbE_sf"/>
</dbReference>
<gene>
    <name evidence="2" type="ORF">AKJ08_1794</name>
</gene>
<feature type="domain" description="Thioredoxin" evidence="1">
    <location>
        <begin position="3"/>
        <end position="148"/>
    </location>
</feature>